<feature type="region of interest" description="Disordered" evidence="1">
    <location>
        <begin position="158"/>
        <end position="262"/>
    </location>
</feature>
<dbReference type="RefSeq" id="XP_005712159.1">
    <property type="nucleotide sequence ID" value="XM_005712102.1"/>
</dbReference>
<dbReference type="AlphaFoldDB" id="R7Q3C2"/>
<reference evidence="3" key="1">
    <citation type="journal article" date="2013" name="Proc. Natl. Acad. Sci. U.S.A.">
        <title>Genome structure and metabolic features in the red seaweed Chondrus crispus shed light on evolution of the Archaeplastida.</title>
        <authorList>
            <person name="Collen J."/>
            <person name="Porcel B."/>
            <person name="Carre W."/>
            <person name="Ball S.G."/>
            <person name="Chaparro C."/>
            <person name="Tonon T."/>
            <person name="Barbeyron T."/>
            <person name="Michel G."/>
            <person name="Noel B."/>
            <person name="Valentin K."/>
            <person name="Elias M."/>
            <person name="Artiguenave F."/>
            <person name="Arun A."/>
            <person name="Aury J.M."/>
            <person name="Barbosa-Neto J.F."/>
            <person name="Bothwell J.H."/>
            <person name="Bouget F.Y."/>
            <person name="Brillet L."/>
            <person name="Cabello-Hurtado F."/>
            <person name="Capella-Gutierrez S."/>
            <person name="Charrier B."/>
            <person name="Cladiere L."/>
            <person name="Cock J.M."/>
            <person name="Coelho S.M."/>
            <person name="Colleoni C."/>
            <person name="Czjzek M."/>
            <person name="Da Silva C."/>
            <person name="Delage L."/>
            <person name="Denoeud F."/>
            <person name="Deschamps P."/>
            <person name="Dittami S.M."/>
            <person name="Gabaldon T."/>
            <person name="Gachon C.M."/>
            <person name="Groisillier A."/>
            <person name="Herve C."/>
            <person name="Jabbari K."/>
            <person name="Katinka M."/>
            <person name="Kloareg B."/>
            <person name="Kowalczyk N."/>
            <person name="Labadie K."/>
            <person name="Leblanc C."/>
            <person name="Lopez P.J."/>
            <person name="McLachlan D.H."/>
            <person name="Meslet-Cladiere L."/>
            <person name="Moustafa A."/>
            <person name="Nehr Z."/>
            <person name="Nyvall Collen P."/>
            <person name="Panaud O."/>
            <person name="Partensky F."/>
            <person name="Poulain J."/>
            <person name="Rensing S.A."/>
            <person name="Rousvoal S."/>
            <person name="Samson G."/>
            <person name="Symeonidi A."/>
            <person name="Weissenbach J."/>
            <person name="Zambounis A."/>
            <person name="Wincker P."/>
            <person name="Boyen C."/>
        </authorList>
    </citation>
    <scope>NUCLEOTIDE SEQUENCE [LARGE SCALE GENOMIC DNA]</scope>
    <source>
        <strain evidence="3">cv. Stackhouse</strain>
    </source>
</reference>
<protein>
    <recommendedName>
        <fullName evidence="4">C1q domain-containing protein</fullName>
    </recommendedName>
</protein>
<dbReference type="Gramene" id="CDF32494">
    <property type="protein sequence ID" value="CDF32494"/>
    <property type="gene ID" value="CHC_T00008192001"/>
</dbReference>
<feature type="compositionally biased region" description="Polar residues" evidence="1">
    <location>
        <begin position="188"/>
        <end position="203"/>
    </location>
</feature>
<accession>R7Q3C2</accession>
<evidence type="ECO:0008006" key="4">
    <source>
        <dbReference type="Google" id="ProtNLM"/>
    </source>
</evidence>
<evidence type="ECO:0000256" key="1">
    <source>
        <dbReference type="SAM" id="MobiDB-lite"/>
    </source>
</evidence>
<dbReference type="EMBL" id="HG001508">
    <property type="protein sequence ID" value="CDF32494.1"/>
    <property type="molecule type" value="Genomic_DNA"/>
</dbReference>
<organism evidence="2 3">
    <name type="scientific">Chondrus crispus</name>
    <name type="common">Carrageen Irish moss</name>
    <name type="synonym">Polymorpha crispa</name>
    <dbReference type="NCBI Taxonomy" id="2769"/>
    <lineage>
        <taxon>Eukaryota</taxon>
        <taxon>Rhodophyta</taxon>
        <taxon>Florideophyceae</taxon>
        <taxon>Rhodymeniophycidae</taxon>
        <taxon>Gigartinales</taxon>
        <taxon>Gigartinaceae</taxon>
        <taxon>Chondrus</taxon>
    </lineage>
</organism>
<evidence type="ECO:0000313" key="3">
    <source>
        <dbReference type="Proteomes" id="UP000012073"/>
    </source>
</evidence>
<dbReference type="Proteomes" id="UP000012073">
    <property type="component" value="Unassembled WGS sequence"/>
</dbReference>
<sequence length="262" mass="28971">MSVPDFSALHCPPRRPAMVSSEKAPLRQWNVEHNVTRPTPHSPNIHPCFDSFSGIYTVALDGLYTLVVQLIPIGAARYAHSSPVRRAWVDYVVRVQEPPAPDTKPDDTIESEYYDVGSVNFAQVVHLKKGTSVTCLKMPSCAASECVRLKVELLQRKRKRPAPPELTKKEMKKRKKIKRIAESAAASLNSLPNGNTLSPQTYHGKTETSASRDSSDDDDDDSDWSHGFESDTTADDLPHSNRGVGRLAKRFKAAARAHPSST</sequence>
<proteinExistence type="predicted"/>
<name>R7Q3C2_CHOCR</name>
<evidence type="ECO:0000313" key="2">
    <source>
        <dbReference type="EMBL" id="CDF32494.1"/>
    </source>
</evidence>
<keyword evidence="3" id="KW-1185">Reference proteome</keyword>
<dbReference type="OrthoDB" id="11624at2759"/>
<gene>
    <name evidence="2" type="ORF">CHC_T00008192001</name>
</gene>
<dbReference type="KEGG" id="ccp:CHC_T00008192001"/>
<dbReference type="GeneID" id="17319871"/>